<dbReference type="InterPro" id="IPR041657">
    <property type="entry name" value="HTH_17"/>
</dbReference>
<dbReference type="InterPro" id="IPR009061">
    <property type="entry name" value="DNA-bd_dom_put_sf"/>
</dbReference>
<protein>
    <submittedName>
        <fullName evidence="2">Helix-turn-helix domain-containing protein</fullName>
    </submittedName>
</protein>
<evidence type="ECO:0000313" key="3">
    <source>
        <dbReference type="Proteomes" id="UP000676079"/>
    </source>
</evidence>
<evidence type="ECO:0000313" key="2">
    <source>
        <dbReference type="EMBL" id="QUX25997.1"/>
    </source>
</evidence>
<proteinExistence type="predicted"/>
<feature type="domain" description="Helix-turn-helix" evidence="1">
    <location>
        <begin position="5"/>
        <end position="50"/>
    </location>
</feature>
<dbReference type="SUPFAM" id="SSF46955">
    <property type="entry name" value="Putative DNA-binding domain"/>
    <property type="match status" value="1"/>
</dbReference>
<organism evidence="2 3">
    <name type="scientific">Nocardiopsis changdeensis</name>
    <dbReference type="NCBI Taxonomy" id="2831969"/>
    <lineage>
        <taxon>Bacteria</taxon>
        <taxon>Bacillati</taxon>
        <taxon>Actinomycetota</taxon>
        <taxon>Actinomycetes</taxon>
        <taxon>Streptosporangiales</taxon>
        <taxon>Nocardiopsidaceae</taxon>
        <taxon>Nocardiopsis</taxon>
    </lineage>
</organism>
<dbReference type="Proteomes" id="UP000676079">
    <property type="component" value="Chromosome"/>
</dbReference>
<dbReference type="EMBL" id="CP074133">
    <property type="protein sequence ID" value="QUX25997.1"/>
    <property type="molecule type" value="Genomic_DNA"/>
</dbReference>
<dbReference type="NCBIfam" id="TIGR01764">
    <property type="entry name" value="excise"/>
    <property type="match status" value="1"/>
</dbReference>
<keyword evidence="3" id="KW-1185">Reference proteome</keyword>
<dbReference type="Pfam" id="PF12728">
    <property type="entry name" value="HTH_17"/>
    <property type="match status" value="1"/>
</dbReference>
<dbReference type="InterPro" id="IPR010093">
    <property type="entry name" value="SinI_DNA-bd"/>
</dbReference>
<reference evidence="2 3" key="1">
    <citation type="submission" date="2021-05" db="EMBL/GenBank/DDBJ databases">
        <title>Direct Submission.</title>
        <authorList>
            <person name="Li K."/>
            <person name="Gao J."/>
        </authorList>
    </citation>
    <scope>NUCLEOTIDE SEQUENCE [LARGE SCALE GENOMIC DNA]</scope>
    <source>
        <strain evidence="2 3">Mg02</strain>
    </source>
</reference>
<name>A0ABX8BUT1_9ACTN</name>
<accession>A0ABX8BUT1</accession>
<gene>
    <name evidence="2" type="ORF">KGD84_15600</name>
</gene>
<sequence length="140" mass="14987">MEQRYYSVDQVAELLGLHVKTVRGYIRDGRLAATRIGKQYRIRREDLEAFGGGPVEAPEPQGPASAEVSAVVRLEGVDRDRADRVTTLLTAAAATPGQGRPPVHVQAVHDPGARSLRLVILGDAAGTAALLDLVDRVAQN</sequence>
<evidence type="ECO:0000259" key="1">
    <source>
        <dbReference type="Pfam" id="PF12728"/>
    </source>
</evidence>